<name>A0AAD5L4N3_9CRUS</name>
<dbReference type="Gene3D" id="3.90.1150.10">
    <property type="entry name" value="Aspartate Aminotransferase, domain 1"/>
    <property type="match status" value="1"/>
</dbReference>
<dbReference type="Pfam" id="PF00266">
    <property type="entry name" value="Aminotran_5"/>
    <property type="match status" value="2"/>
</dbReference>
<evidence type="ECO:0000256" key="2">
    <source>
        <dbReference type="ARBA" id="ARBA00022898"/>
    </source>
</evidence>
<dbReference type="Gene3D" id="3.40.640.10">
    <property type="entry name" value="Type I PLP-dependent aspartate aminotransferase-like (Major domain)"/>
    <property type="match status" value="1"/>
</dbReference>
<reference evidence="6" key="1">
    <citation type="submission" date="2022-05" db="EMBL/GenBank/DDBJ databases">
        <title>A multi-omics perspective on studying reproductive biology in Daphnia sinensis.</title>
        <authorList>
            <person name="Jia J."/>
        </authorList>
    </citation>
    <scope>NUCLEOTIDE SEQUENCE</scope>
    <source>
        <strain evidence="6">WSL</strain>
    </source>
</reference>
<dbReference type="InterPro" id="IPR028886">
    <property type="entry name" value="MoCo_sulfurase"/>
</dbReference>
<evidence type="ECO:0000313" key="7">
    <source>
        <dbReference type="Proteomes" id="UP000820818"/>
    </source>
</evidence>
<dbReference type="PANTHER" id="PTHR14237:SF80">
    <property type="entry name" value="MOLYBDENUM COFACTOR SULFURASE"/>
    <property type="match status" value="1"/>
</dbReference>
<dbReference type="Pfam" id="PF03473">
    <property type="entry name" value="MOSC"/>
    <property type="match status" value="1"/>
</dbReference>
<comment type="similarity">
    <text evidence="4">Belongs to the class-V pyridoxal-phosphate-dependent aminotransferase family. MOCOS subfamily.</text>
</comment>
<dbReference type="PROSITE" id="PS51340">
    <property type="entry name" value="MOSC"/>
    <property type="match status" value="1"/>
</dbReference>
<feature type="domain" description="MOSC" evidence="5">
    <location>
        <begin position="686"/>
        <end position="835"/>
    </location>
</feature>
<dbReference type="SUPFAM" id="SSF53383">
    <property type="entry name" value="PLP-dependent transferases"/>
    <property type="match status" value="2"/>
</dbReference>
<evidence type="ECO:0000313" key="6">
    <source>
        <dbReference type="EMBL" id="KAI9550968.1"/>
    </source>
</evidence>
<comment type="caution">
    <text evidence="6">The sequence shown here is derived from an EMBL/GenBank/DDBJ whole genome shotgun (WGS) entry which is preliminary data.</text>
</comment>
<evidence type="ECO:0000256" key="3">
    <source>
        <dbReference type="ARBA" id="ARBA00023150"/>
    </source>
</evidence>
<dbReference type="EC" id="2.8.1.9" evidence="4"/>
<comment type="cofactor">
    <cofactor evidence="4">
        <name>pyridoxal 5'-phosphate</name>
        <dbReference type="ChEBI" id="CHEBI:597326"/>
    </cofactor>
</comment>
<keyword evidence="7" id="KW-1185">Reference proteome</keyword>
<feature type="active site" evidence="4">
    <location>
        <position position="477"/>
    </location>
</feature>
<dbReference type="Proteomes" id="UP000820818">
    <property type="component" value="Unassembled WGS sequence"/>
</dbReference>
<dbReference type="GO" id="GO:0016829">
    <property type="term" value="F:lyase activity"/>
    <property type="evidence" value="ECO:0007669"/>
    <property type="project" value="UniProtKB-UniRule"/>
</dbReference>
<feature type="modified residue" description="N6-(pyridoxal phosphate)lysine" evidence="4">
    <location>
        <position position="282"/>
    </location>
</feature>
<sequence>MDTDIYGEEAWEYMNSNFSHVKGLYLDHAGSTLYSKSLIEHSLAELTQNCFGNPHSRNTPSRLTTDIIDQTRIELLSFFHADPNQYTVLFTSGATDSLRLVAESFLFSSMPSDSNDCGSFVYLKESHTSVIGMREYFKGNVPCYALPSDDIGTYFNLESHNGIHEKVYIKANLASSVFQEKKETEVTKESEKTVPTANSLFVFPAQCNFSGFKYPLELISYSQQGALSDISSDLCLNKELLNKKEKNKKTWFCLLDAASYVGTNQLDLSVWQPDMVAISFYKMFGYPTGELVLWTAKANTETRYFHDWQTINVLLPFALFNTIGLGALIVHQRAHCVLQKKYVGGGTVEIVSSSRDFHVARHVLQEKFENGTANFLSILALRHGMRELKKLVSTMDNVSIHTFRLGQLLYVSLCQLKHANGKSLVKIYSNTEFTDRQRQGAIVTFNLLAEDGDYIGYAYVEKMLTLYDVHVRTGCFCNPAACQRFLELSEEDLCSHYMSGHKCGDENDIIRGRPTGAVRVSFGYMSQRKDVLRFVAILRQCFLQDNAAPKKGIAETVPEPVRKNQTNFELIGIHVYPIKSCGGFSPKTWPISKSGLLYDRHWVIVNDAGIALTQKREPKLCMIRPSIDLERNQLILQYHGTELSISMDINDHRTFLDGNNGGNLRKICGKVIQLANCESAVNQWLSEVIGRPALKLLRCSILDSSLVNTSSFLLLNYSSVNSLKKQLRNTDLELSSTEEYLTRFRGNFVVDSANAFEEDGWEKVKIGPILFQNVGPCFRCQMVCVDQNTAVRNREALAVLANTRGKKMPFGIGLEMSSNAKDAQVVEIGYPVSVSVSSSAVSASLSCPKDSAVDAELSMNAK</sequence>
<dbReference type="SUPFAM" id="SSF141673">
    <property type="entry name" value="MOSC N-terminal domain-like"/>
    <property type="match status" value="1"/>
</dbReference>
<organism evidence="6 7">
    <name type="scientific">Daphnia sinensis</name>
    <dbReference type="NCBI Taxonomy" id="1820382"/>
    <lineage>
        <taxon>Eukaryota</taxon>
        <taxon>Metazoa</taxon>
        <taxon>Ecdysozoa</taxon>
        <taxon>Arthropoda</taxon>
        <taxon>Crustacea</taxon>
        <taxon>Branchiopoda</taxon>
        <taxon>Diplostraca</taxon>
        <taxon>Cladocera</taxon>
        <taxon>Anomopoda</taxon>
        <taxon>Daphniidae</taxon>
        <taxon>Daphnia</taxon>
        <taxon>Daphnia similis group</taxon>
    </lineage>
</organism>
<gene>
    <name evidence="6" type="ORF">GHT06_005352</name>
</gene>
<comment type="catalytic activity">
    <reaction evidence="4">
        <text>Mo-molybdopterin + L-cysteine + AH2 = thio-Mo-molybdopterin + L-alanine + A + H2O</text>
        <dbReference type="Rhea" id="RHEA:42636"/>
        <dbReference type="ChEBI" id="CHEBI:13193"/>
        <dbReference type="ChEBI" id="CHEBI:15377"/>
        <dbReference type="ChEBI" id="CHEBI:17499"/>
        <dbReference type="ChEBI" id="CHEBI:35235"/>
        <dbReference type="ChEBI" id="CHEBI:57972"/>
        <dbReference type="ChEBI" id="CHEBI:71302"/>
        <dbReference type="ChEBI" id="CHEBI:82685"/>
        <dbReference type="EC" id="2.8.1.9"/>
    </reaction>
</comment>
<keyword evidence="3 4" id="KW-0501">Molybdenum cofactor biosynthesis</keyword>
<dbReference type="GO" id="GO:0006777">
    <property type="term" value="P:Mo-molybdopterin cofactor biosynthetic process"/>
    <property type="evidence" value="ECO:0007669"/>
    <property type="project" value="UniProtKB-UniRule"/>
</dbReference>
<dbReference type="InterPro" id="IPR000192">
    <property type="entry name" value="Aminotrans_V_dom"/>
</dbReference>
<accession>A0AAD5L4N3</accession>
<keyword evidence="1 4" id="KW-0808">Transferase</keyword>
<dbReference type="PANTHER" id="PTHR14237">
    <property type="entry name" value="MOLYBDOPTERIN COFACTOR SULFURASE MOSC"/>
    <property type="match status" value="1"/>
</dbReference>
<dbReference type="HAMAP" id="MF_03050">
    <property type="entry name" value="MOCOS"/>
    <property type="match status" value="1"/>
</dbReference>
<protein>
    <recommendedName>
        <fullName evidence="4">Molybdenum cofactor sulfurase</fullName>
        <shortName evidence="4">MCS</shortName>
        <shortName evidence="4">MOS</shortName>
        <shortName evidence="4">MoCo sulfurase</shortName>
        <ecNumber evidence="4">2.8.1.9</ecNumber>
    </recommendedName>
    <alternativeName>
        <fullName evidence="4">Molybdenum cofactor sulfurtransferase</fullName>
    </alternativeName>
</protein>
<evidence type="ECO:0000256" key="1">
    <source>
        <dbReference type="ARBA" id="ARBA00022679"/>
    </source>
</evidence>
<dbReference type="EMBL" id="WJBH02000068">
    <property type="protein sequence ID" value="KAI9550968.1"/>
    <property type="molecule type" value="Genomic_DNA"/>
</dbReference>
<dbReference type="GO" id="GO:0030170">
    <property type="term" value="F:pyridoxal phosphate binding"/>
    <property type="evidence" value="ECO:0007669"/>
    <property type="project" value="UniProtKB-UniRule"/>
</dbReference>
<proteinExistence type="inferred from homology"/>
<dbReference type="GO" id="GO:0008265">
    <property type="term" value="F:molybdenum cofactor sulfurtransferase activity"/>
    <property type="evidence" value="ECO:0007669"/>
    <property type="project" value="UniProtKB-UniRule"/>
</dbReference>
<dbReference type="AlphaFoldDB" id="A0AAD5L4N3"/>
<dbReference type="Pfam" id="PF03476">
    <property type="entry name" value="MOSC_N"/>
    <property type="match status" value="1"/>
</dbReference>
<comment type="function">
    <text evidence="4">Sulfurates the molybdenum cofactor. Sulfation of molybdenum is essential for xanthine dehydrogenase (XDH) and aldehyde oxidase (ADO) enzymes in which molybdenum cofactor is liganded by 1 oxygen and 1 sulfur atom in active form.</text>
</comment>
<evidence type="ECO:0000259" key="5">
    <source>
        <dbReference type="PROSITE" id="PS51340"/>
    </source>
</evidence>
<dbReference type="InterPro" id="IPR015424">
    <property type="entry name" value="PyrdxlP-dep_Trfase"/>
</dbReference>
<evidence type="ECO:0000256" key="4">
    <source>
        <dbReference type="HAMAP-Rule" id="MF_03050"/>
    </source>
</evidence>
<dbReference type="InterPro" id="IPR015422">
    <property type="entry name" value="PyrdxlP-dep_Trfase_small"/>
</dbReference>
<dbReference type="InterPro" id="IPR005303">
    <property type="entry name" value="MOCOS_middle"/>
</dbReference>
<keyword evidence="2 4" id="KW-0663">Pyridoxal phosphate</keyword>
<dbReference type="InterPro" id="IPR015421">
    <property type="entry name" value="PyrdxlP-dep_Trfase_major"/>
</dbReference>
<dbReference type="GO" id="GO:0030151">
    <property type="term" value="F:molybdenum ion binding"/>
    <property type="evidence" value="ECO:0007669"/>
    <property type="project" value="UniProtKB-UniRule"/>
</dbReference>
<dbReference type="InterPro" id="IPR005302">
    <property type="entry name" value="MoCF_Sase_C"/>
</dbReference>